<dbReference type="HOGENOM" id="CLU_033666_18_0_1"/>
<accession>A0A0C9STF5</accession>
<dbReference type="OrthoDB" id="2680205at2759"/>
<sequence length="134" mass="14899">MQSLSSTQKNTILTRLDSGCSAHTIASTTSLNVSTIFIFHAKEHSDLQKSSGDHLSKLSPANVRHAIHFISTHRAKNAVQVTKSLTNIINQPLHPNTVHQHLNKTGIKAVVKQKYPILSTRHYKAQLDFAYAHK</sequence>
<reference evidence="2" key="2">
    <citation type="submission" date="2015-01" db="EMBL/GenBank/DDBJ databases">
        <title>Evolutionary Origins and Diversification of the Mycorrhizal Mutualists.</title>
        <authorList>
            <consortium name="DOE Joint Genome Institute"/>
            <consortium name="Mycorrhizal Genomics Consortium"/>
            <person name="Kohler A."/>
            <person name="Kuo A."/>
            <person name="Nagy L.G."/>
            <person name="Floudas D."/>
            <person name="Copeland A."/>
            <person name="Barry K.W."/>
            <person name="Cichocki N."/>
            <person name="Veneault-Fourrey C."/>
            <person name="LaButti K."/>
            <person name="Lindquist E.A."/>
            <person name="Lipzen A."/>
            <person name="Lundell T."/>
            <person name="Morin E."/>
            <person name="Murat C."/>
            <person name="Riley R."/>
            <person name="Ohm R."/>
            <person name="Sun H."/>
            <person name="Tunlid A."/>
            <person name="Henrissat B."/>
            <person name="Grigoriev I.V."/>
            <person name="Hibbett D.S."/>
            <person name="Martin F."/>
        </authorList>
    </citation>
    <scope>NUCLEOTIDE SEQUENCE [LARGE SCALE GENOMIC DNA]</scope>
    <source>
        <strain evidence="2">ATCC 200175</strain>
    </source>
</reference>
<keyword evidence="2" id="KW-1185">Reference proteome</keyword>
<reference evidence="1 2" key="1">
    <citation type="submission" date="2014-06" db="EMBL/GenBank/DDBJ databases">
        <authorList>
            <consortium name="DOE Joint Genome Institute"/>
            <person name="Kuo A."/>
            <person name="Kohler A."/>
            <person name="Nagy L.G."/>
            <person name="Floudas D."/>
            <person name="Copeland A."/>
            <person name="Barry K.W."/>
            <person name="Cichocki N."/>
            <person name="Veneault-Fourrey C."/>
            <person name="LaButti K."/>
            <person name="Lindquist E.A."/>
            <person name="Lipzen A."/>
            <person name="Lundell T."/>
            <person name="Morin E."/>
            <person name="Murat C."/>
            <person name="Sun H."/>
            <person name="Tunlid A."/>
            <person name="Henrissat B."/>
            <person name="Grigoriev I.V."/>
            <person name="Hibbett D.S."/>
            <person name="Martin F."/>
            <person name="Nordberg H.P."/>
            <person name="Cantor M.N."/>
            <person name="Hua S.X."/>
        </authorList>
    </citation>
    <scope>NUCLEOTIDE SEQUENCE [LARGE SCALE GENOMIC DNA]</scope>
    <source>
        <strain evidence="1 2">ATCC 200175</strain>
    </source>
</reference>
<dbReference type="AlphaFoldDB" id="A0A0C9STF5"/>
<proteinExistence type="predicted"/>
<dbReference type="Proteomes" id="UP000053647">
    <property type="component" value="Unassembled WGS sequence"/>
</dbReference>
<gene>
    <name evidence="1" type="ORF">PAXINDRAFT_29265</name>
</gene>
<feature type="non-terminal residue" evidence="1">
    <location>
        <position position="134"/>
    </location>
</feature>
<organism evidence="1 2">
    <name type="scientific">Paxillus involutus ATCC 200175</name>
    <dbReference type="NCBI Taxonomy" id="664439"/>
    <lineage>
        <taxon>Eukaryota</taxon>
        <taxon>Fungi</taxon>
        <taxon>Dikarya</taxon>
        <taxon>Basidiomycota</taxon>
        <taxon>Agaricomycotina</taxon>
        <taxon>Agaricomycetes</taxon>
        <taxon>Agaricomycetidae</taxon>
        <taxon>Boletales</taxon>
        <taxon>Paxilineae</taxon>
        <taxon>Paxillaceae</taxon>
        <taxon>Paxillus</taxon>
    </lineage>
</organism>
<evidence type="ECO:0008006" key="3">
    <source>
        <dbReference type="Google" id="ProtNLM"/>
    </source>
</evidence>
<name>A0A0C9STF5_PAXIN</name>
<evidence type="ECO:0000313" key="2">
    <source>
        <dbReference type="Proteomes" id="UP000053647"/>
    </source>
</evidence>
<protein>
    <recommendedName>
        <fullName evidence="3">Transposase Tc1-like domain-containing protein</fullName>
    </recommendedName>
</protein>
<dbReference type="EMBL" id="KN820993">
    <property type="protein sequence ID" value="KIJ05420.1"/>
    <property type="molecule type" value="Genomic_DNA"/>
</dbReference>
<evidence type="ECO:0000313" key="1">
    <source>
        <dbReference type="EMBL" id="KIJ05420.1"/>
    </source>
</evidence>